<comment type="caution">
    <text evidence="2">The sequence shown here is derived from an EMBL/GenBank/DDBJ whole genome shotgun (WGS) entry which is preliminary data.</text>
</comment>
<reference evidence="2 3" key="1">
    <citation type="submission" date="2016-01" db="EMBL/GenBank/DDBJ databases">
        <title>High potential of lignocellulose degradation of a new Verrucomicrobia species.</title>
        <authorList>
            <person name="Wang Y."/>
            <person name="Shi Y."/>
            <person name="Qiu Z."/>
            <person name="Liu S."/>
            <person name="Yang H."/>
        </authorList>
    </citation>
    <scope>NUCLEOTIDE SEQUENCE [LARGE SCALE GENOMIC DNA]</scope>
    <source>
        <strain evidence="2 3">TSB47</strain>
    </source>
</reference>
<proteinExistence type="predicted"/>
<evidence type="ECO:0000313" key="2">
    <source>
        <dbReference type="EMBL" id="OAM89294.1"/>
    </source>
</evidence>
<dbReference type="RefSeq" id="WP_068770743.1">
    <property type="nucleotide sequence ID" value="NZ_CP109796.1"/>
</dbReference>
<evidence type="ECO:0000313" key="3">
    <source>
        <dbReference type="Proteomes" id="UP000078486"/>
    </source>
</evidence>
<dbReference type="EMBL" id="LRRQ01000099">
    <property type="protein sequence ID" value="OAM89294.1"/>
    <property type="molecule type" value="Genomic_DNA"/>
</dbReference>
<dbReference type="Proteomes" id="UP000078486">
    <property type="component" value="Unassembled WGS sequence"/>
</dbReference>
<gene>
    <name evidence="2" type="ORF">AW736_13665</name>
</gene>
<protein>
    <recommendedName>
        <fullName evidence="1">Pyridoxamine 5'-phosphate oxidase-like domain-containing protein</fullName>
    </recommendedName>
</protein>
<evidence type="ECO:0000259" key="1">
    <source>
        <dbReference type="Pfam" id="PF22696"/>
    </source>
</evidence>
<sequence>MNAKKELEKIMSGTERIALASSVDNIPNVRILNFVYLEREKILYFASTKGDPKEKEFLKNNKVALTTIPSRGLSHVRIHDAVVERSKRSIWDLKNEFVAKMPWYNENIERNGDTLNLYEVHFSRLMLLAGPDRSLQIEL</sequence>
<feature type="domain" description="Pyridoxamine 5'-phosphate oxidase-like" evidence="1">
    <location>
        <begin position="10"/>
        <end position="126"/>
    </location>
</feature>
<name>A0A178IH02_9BACT</name>
<organism evidence="2 3">
    <name type="scientific">Termitidicoccus mucosus</name>
    <dbReference type="NCBI Taxonomy" id="1184151"/>
    <lineage>
        <taxon>Bacteria</taxon>
        <taxon>Pseudomonadati</taxon>
        <taxon>Verrucomicrobiota</taxon>
        <taxon>Opitutia</taxon>
        <taxon>Opitutales</taxon>
        <taxon>Opitutaceae</taxon>
        <taxon>Termitidicoccus</taxon>
    </lineage>
</organism>
<dbReference type="InterPro" id="IPR012349">
    <property type="entry name" value="Split_barrel_FMN-bd"/>
</dbReference>
<dbReference type="Gene3D" id="2.30.110.10">
    <property type="entry name" value="Electron Transport, Fmn-binding Protein, Chain A"/>
    <property type="match status" value="1"/>
</dbReference>
<dbReference type="AlphaFoldDB" id="A0A178IH02"/>
<keyword evidence="3" id="KW-1185">Reference proteome</keyword>
<dbReference type="Pfam" id="PF22696">
    <property type="entry name" value="Putative_PNPOx_2"/>
    <property type="match status" value="1"/>
</dbReference>
<dbReference type="InterPro" id="IPR055196">
    <property type="entry name" value="Putative_PNPOx_2"/>
</dbReference>
<dbReference type="SUPFAM" id="SSF50475">
    <property type="entry name" value="FMN-binding split barrel"/>
    <property type="match status" value="1"/>
</dbReference>
<accession>A0A178IH02</accession>
<dbReference type="STRING" id="1184151.AW736_13665"/>